<keyword evidence="3" id="KW-1185">Reference proteome</keyword>
<dbReference type="Pfam" id="PF13301">
    <property type="entry name" value="DUF4079"/>
    <property type="match status" value="1"/>
</dbReference>
<comment type="caution">
    <text evidence="2">The sequence shown here is derived from an EMBL/GenBank/DDBJ whole genome shotgun (WGS) entry which is preliminary data.</text>
</comment>
<gene>
    <name evidence="2" type="ORF">FVE85_5357</name>
</gene>
<reference evidence="3" key="1">
    <citation type="journal article" date="2019" name="Nat. Commun.">
        <title>Expansion of phycobilisome linker gene families in mesophilic red algae.</title>
        <authorList>
            <person name="Lee J."/>
            <person name="Kim D."/>
            <person name="Bhattacharya D."/>
            <person name="Yoon H.S."/>
        </authorList>
    </citation>
    <scope>NUCLEOTIDE SEQUENCE [LARGE SCALE GENOMIC DNA]</scope>
    <source>
        <strain evidence="3">CCMP 1328</strain>
    </source>
</reference>
<evidence type="ECO:0000256" key="1">
    <source>
        <dbReference type="SAM" id="Phobius"/>
    </source>
</evidence>
<evidence type="ECO:0000313" key="3">
    <source>
        <dbReference type="Proteomes" id="UP000324585"/>
    </source>
</evidence>
<feature type="transmembrane region" description="Helical" evidence="1">
    <location>
        <begin position="198"/>
        <end position="216"/>
    </location>
</feature>
<dbReference type="PANTHER" id="PTHR34679:SF2">
    <property type="entry name" value="OS02G0122500 PROTEIN"/>
    <property type="match status" value="1"/>
</dbReference>
<feature type="transmembrane region" description="Helical" evidence="1">
    <location>
        <begin position="79"/>
        <end position="96"/>
    </location>
</feature>
<feature type="transmembrane region" description="Helical" evidence="1">
    <location>
        <begin position="116"/>
        <end position="137"/>
    </location>
</feature>
<feature type="transmembrane region" description="Helical" evidence="1">
    <location>
        <begin position="164"/>
        <end position="186"/>
    </location>
</feature>
<dbReference type="InterPro" id="IPR025067">
    <property type="entry name" value="DUF4079"/>
</dbReference>
<dbReference type="OrthoDB" id="4914at2759"/>
<protein>
    <submittedName>
        <fullName evidence="2">Uncharacterized protein</fullName>
    </submittedName>
</protein>
<accession>A0A5J4Z3H9</accession>
<dbReference type="PANTHER" id="PTHR34679">
    <property type="match status" value="1"/>
</dbReference>
<dbReference type="AlphaFoldDB" id="A0A5J4Z3H9"/>
<name>A0A5J4Z3H9_PORPP</name>
<dbReference type="OMA" id="PMQKGSE"/>
<keyword evidence="1" id="KW-0472">Membrane</keyword>
<evidence type="ECO:0000313" key="2">
    <source>
        <dbReference type="EMBL" id="KAA8497772.1"/>
    </source>
</evidence>
<keyword evidence="1" id="KW-1133">Transmembrane helix</keyword>
<organism evidence="2 3">
    <name type="scientific">Porphyridium purpureum</name>
    <name type="common">Red alga</name>
    <name type="synonym">Porphyridium cruentum</name>
    <dbReference type="NCBI Taxonomy" id="35688"/>
    <lineage>
        <taxon>Eukaryota</taxon>
        <taxon>Rhodophyta</taxon>
        <taxon>Bangiophyceae</taxon>
        <taxon>Porphyridiales</taxon>
        <taxon>Porphyridiaceae</taxon>
        <taxon>Porphyridium</taxon>
    </lineage>
</organism>
<dbReference type="Proteomes" id="UP000324585">
    <property type="component" value="Unassembled WGS sequence"/>
</dbReference>
<keyword evidence="1" id="KW-0812">Transmembrane</keyword>
<feature type="transmembrane region" description="Helical" evidence="1">
    <location>
        <begin position="228"/>
        <end position="244"/>
    </location>
</feature>
<sequence length="258" mass="27228">MAAFVYGINALPAAATAGTGLKVQKRAASAVPAATSSRARICCSVDREDSEASKHALVQAREEPSVQQDLAHAQEFDQTMVTAAALALALVMVGAPDAANAADGLTELMKTKPASLVHPITMWILFGTCAYTGYLGWQVRELKTTDDAEKKKELAKEKPGQKHFAMSSSLMAVVTLVTFEGMANTFSRAGKLFPGPHLYAGLGLVATMTFMASLVPAMQKSSKPARDAHLAAGVFVIGLFAWQAKTGMDIVGKLLGWA</sequence>
<proteinExistence type="predicted"/>
<dbReference type="EMBL" id="VRMN01000001">
    <property type="protein sequence ID" value="KAA8497772.1"/>
    <property type="molecule type" value="Genomic_DNA"/>
</dbReference>